<dbReference type="OrthoDB" id="1683831at2759"/>
<evidence type="ECO:0000313" key="3">
    <source>
        <dbReference type="Proteomes" id="UP000085678"/>
    </source>
</evidence>
<dbReference type="Gene3D" id="1.25.10.10">
    <property type="entry name" value="Leucine-rich Repeat Variant"/>
    <property type="match status" value="3"/>
</dbReference>
<evidence type="ECO:0000313" key="4">
    <source>
        <dbReference type="RefSeq" id="XP_013401469.1"/>
    </source>
</evidence>
<protein>
    <submittedName>
        <fullName evidence="4">Ankyrin and armadillo repeat-containing protein</fullName>
    </submittedName>
</protein>
<dbReference type="PANTHER" id="PTHR46464:SF1">
    <property type="entry name" value="ANKYRIN AND ARMADILLO REPEAT-CONTAINING PROTEIN"/>
    <property type="match status" value="1"/>
</dbReference>
<feature type="region of interest" description="Disordered" evidence="2">
    <location>
        <begin position="1380"/>
        <end position="1469"/>
    </location>
</feature>
<evidence type="ECO:0000256" key="2">
    <source>
        <dbReference type="SAM" id="MobiDB-lite"/>
    </source>
</evidence>
<proteinExistence type="predicted"/>
<organism evidence="3 4">
    <name type="scientific">Lingula anatina</name>
    <name type="common">Brachiopod</name>
    <name type="synonym">Lingula unguis</name>
    <dbReference type="NCBI Taxonomy" id="7574"/>
    <lineage>
        <taxon>Eukaryota</taxon>
        <taxon>Metazoa</taxon>
        <taxon>Spiralia</taxon>
        <taxon>Lophotrochozoa</taxon>
        <taxon>Brachiopoda</taxon>
        <taxon>Linguliformea</taxon>
        <taxon>Lingulata</taxon>
        <taxon>Lingulida</taxon>
        <taxon>Linguloidea</taxon>
        <taxon>Lingulidae</taxon>
        <taxon>Lingula</taxon>
    </lineage>
</organism>
<dbReference type="Gene3D" id="1.25.40.20">
    <property type="entry name" value="Ankyrin repeat-containing domain"/>
    <property type="match status" value="1"/>
</dbReference>
<dbReference type="Pfam" id="PF00514">
    <property type="entry name" value="Arm"/>
    <property type="match status" value="3"/>
</dbReference>
<dbReference type="PROSITE" id="PS50176">
    <property type="entry name" value="ARM_REPEAT"/>
    <property type="match status" value="4"/>
</dbReference>
<dbReference type="RefSeq" id="XP_013401469.1">
    <property type="nucleotide sequence ID" value="XM_013546015.1"/>
</dbReference>
<reference evidence="4" key="1">
    <citation type="submission" date="2025-08" db="UniProtKB">
        <authorList>
            <consortium name="RefSeq"/>
        </authorList>
    </citation>
    <scope>IDENTIFICATION</scope>
    <source>
        <tissue evidence="4">Gonads</tissue>
    </source>
</reference>
<dbReference type="InterPro" id="IPR002110">
    <property type="entry name" value="Ankyrin_rpt"/>
</dbReference>
<dbReference type="KEGG" id="lak:106167283"/>
<sequence>MTSLDDLVAGDAIAAAMQTNKYTASFFEKYDTYDTYELIACTHSHWFLSSEDLKVSVEMPLGLVKKMVPLGQNENQCLFLLPEDDMEGCDPLDFRELHQIIREMTIGMYVFGQLPSISLEANFDQSTSCQLPQAYVDTRLGQVLINIDYMMKALWHGVYFPKEKRTKFSEKWRKSLDVNSQGKPETKKPFITEFTSAGMLDITKDPDYSKAYEDMPEEDQNNVTVMEDKRFFMSHVDDILMQMTGYQNKVYQDRCTFLIDADWSVSSVIKLAEDVLDHDGYMRLKSRLRNQQIVIKQSLGNKIEIKRQLKLLKFISFMVPFLCAMRKRMKIPDLTRLLPNMTGDEVRTERELPPLILTNDYKCKNFGFHNQYFHLHGGVQFAYETSNPEPLPSAIQQETQALMDAAIAHNNKILDPDVPVTDFYPIPIKEIDGKRYYVFALDFETFHPVPPQKPKWVNVMSEKIRDLKMKRPPMSEHQVFEYFKKYFGYKKAMKCKTPQVGLREAARRGLVAAFHGLLRRCPIPRLSKPDDQGFYLAHHAAMFNNPHVLGWMIIQQLDVTQKRFDNFASVGKCWIVLCPLTWGIYSNCHFIRIPVSVILEYLPFSGPTPLHLAARCGSLDTAACLMSMPFSNPLIHDSIGWAPVHHAAFFDNAPVLQLMIRRQPALLELPTKNDLRSPPLLLAAGAGALDCVICLINLQAKITACDSNKNNMVHLATLKLHTHVLEWLIKWDNKELPVWDLLVGMMKNEDIKKKDSAVKCMETLSTSDPLHWQSVLKAGGVSALVELLKLDNEEIQAVAAATLCNISEHEPIRHALTTAQAGPILIKLLSSPVDDIQSRAAIILSDLACVDNNQDSITDQGGIQPLVNLLDSVLEDVLVNAVNAIRVMCTNNNTNQSCVAECGGIEPLVEFLTVNSDILQAAASAAIAALCRGHRKNQDAVVAEGAVRPLVNLIKGRGNITVQVKAAAAVEALAENNPPSQHAFLELECPKVLTKFFKVWSVSVKEQGATALWALAGHTHRQQKFIAERIGVHQLIEMLLSGSEKLQFVGCRAVIALSRENMDNQSKMTNEGGISPLVRLLRSNNTTERVLRQVIETLGTLCVGVAHRNNKLVQKKIAEENGISILVKLLVKPPSPDIQVEVANTLGCIVLCNTENQELLKAETDFKFNLLLDLLVSKKMNIRLKAGMALAVFAFNNTPQQYNIREAGGIKYSCFKDLLESDKEDWQAFAAFQIVVLARVIVDIDQVTLTARGVTTLVRLLGSHEHNTVILAGSFMASLAHTRAGIPDAMITSGAINHLLEHLFSDSEEVRSAVACALGYLSFNKTAARALLVACRNRPKYYDLLMDNIGLNPKISADFVDDFKRAKLVGLPSQSLEINGGPPIIPHNIVRDGNRPYTTHSFRRPPPSSPPSSVGRAKSAPALRNRTSALSAAQDGKSFLSKRSGSPVSPERSSKAVGAMKTSIGAWKK</sequence>
<dbReference type="SUPFAM" id="SSF48371">
    <property type="entry name" value="ARM repeat"/>
    <property type="match status" value="3"/>
</dbReference>
<dbReference type="InterPro" id="IPR000225">
    <property type="entry name" value="Armadillo"/>
</dbReference>
<dbReference type="InterPro" id="IPR043379">
    <property type="entry name" value="ANKAR"/>
</dbReference>
<dbReference type="SUPFAM" id="SSF48403">
    <property type="entry name" value="Ankyrin repeat"/>
    <property type="match status" value="1"/>
</dbReference>
<dbReference type="SMART" id="SM00185">
    <property type="entry name" value="ARM"/>
    <property type="match status" value="10"/>
</dbReference>
<gene>
    <name evidence="4" type="primary">LOC106167283</name>
</gene>
<dbReference type="SMART" id="SM00248">
    <property type="entry name" value="ANK"/>
    <property type="match status" value="5"/>
</dbReference>
<keyword evidence="3" id="KW-1185">Reference proteome</keyword>
<feature type="repeat" description="ARM" evidence="1">
    <location>
        <begin position="861"/>
        <end position="903"/>
    </location>
</feature>
<evidence type="ECO:0000256" key="1">
    <source>
        <dbReference type="PROSITE-ProRule" id="PRU00259"/>
    </source>
</evidence>
<dbReference type="InterPro" id="IPR036770">
    <property type="entry name" value="Ankyrin_rpt-contain_sf"/>
</dbReference>
<name>A0A1S3IVA0_LINAN</name>
<dbReference type="InterPro" id="IPR011989">
    <property type="entry name" value="ARM-like"/>
</dbReference>
<feature type="repeat" description="ARM" evidence="1">
    <location>
        <begin position="820"/>
        <end position="862"/>
    </location>
</feature>
<dbReference type="InParanoid" id="A0A1S3IVA0"/>
<dbReference type="PANTHER" id="PTHR46464">
    <property type="entry name" value="ANK_REP_REGION DOMAIN-CONTAINING PROTEIN"/>
    <property type="match status" value="1"/>
</dbReference>
<dbReference type="InterPro" id="IPR016024">
    <property type="entry name" value="ARM-type_fold"/>
</dbReference>
<feature type="repeat" description="ARM" evidence="1">
    <location>
        <begin position="1072"/>
        <end position="1101"/>
    </location>
</feature>
<dbReference type="Proteomes" id="UP000085678">
    <property type="component" value="Unplaced"/>
</dbReference>
<feature type="repeat" description="ARM" evidence="1">
    <location>
        <begin position="779"/>
        <end position="821"/>
    </location>
</feature>
<dbReference type="GeneID" id="106167283"/>
<accession>A0A1S3IVA0</accession>